<protein>
    <recommendedName>
        <fullName evidence="4">Polysaccharide lyase</fullName>
    </recommendedName>
</protein>
<comment type="caution">
    <text evidence="2">The sequence shown here is derived from an EMBL/GenBank/DDBJ whole genome shotgun (WGS) entry which is preliminary data.</text>
</comment>
<accession>A0A848KCT0</accession>
<feature type="region of interest" description="Disordered" evidence="1">
    <location>
        <begin position="178"/>
        <end position="197"/>
    </location>
</feature>
<proteinExistence type="predicted"/>
<sequence length="456" mass="48517">MSSQPHPVAFGRLVSSPRLRLLAVVAITVGIFIAISPKSAQSATIFAYETESMTWSPASAVSVVSDLAASGGSATKLNSSTTGSKSVLLGAGTAILLTAKGGTCITSPAIAVTIDGAKRTTISAGATTWTTYRIPVAITAGTHTIEFGWSPDWFWSFCGMGLYLDSVSLEGTAPITTTPQTTLASPTTTTTSPTTTAPTTTVAASAVPSFVGDYETGNFSQWPVCQSKVINDSCSNYNNANYSLMVQNSVKRQGSYAARFELRDGDIPSFGGAERTEVQGGPETGGKEGEEGWYSWSTQFTSTFPQNHATQGWGVVAQWHPASNNGSPPVSFNVDVADGQWGLKITKQSSPGVYVGSYVLWQQPLSPGVWHDIKMHIKWSAKDTIGFVEFWYNGVQQTFQTAPCVGMTKCMVRTLIPGVNGTYFKQGYYRDVAVQGTGILYHDGFRCARTEAGLGK</sequence>
<dbReference type="EMBL" id="VCQU01000005">
    <property type="protein sequence ID" value="NMN96655.1"/>
    <property type="molecule type" value="Genomic_DNA"/>
</dbReference>
<evidence type="ECO:0000256" key="1">
    <source>
        <dbReference type="SAM" id="MobiDB-lite"/>
    </source>
</evidence>
<evidence type="ECO:0000313" key="3">
    <source>
        <dbReference type="Proteomes" id="UP000535543"/>
    </source>
</evidence>
<dbReference type="InterPro" id="IPR025975">
    <property type="entry name" value="Polysacc_lyase"/>
</dbReference>
<dbReference type="Pfam" id="PF14099">
    <property type="entry name" value="Polysacc_lyase"/>
    <property type="match status" value="1"/>
</dbReference>
<evidence type="ECO:0000313" key="2">
    <source>
        <dbReference type="EMBL" id="NMN96655.1"/>
    </source>
</evidence>
<organism evidence="2 3">
    <name type="scientific">Antrihabitans stalactiti</name>
    <dbReference type="NCBI Taxonomy" id="2584121"/>
    <lineage>
        <taxon>Bacteria</taxon>
        <taxon>Bacillati</taxon>
        <taxon>Actinomycetota</taxon>
        <taxon>Actinomycetes</taxon>
        <taxon>Mycobacteriales</taxon>
        <taxon>Nocardiaceae</taxon>
        <taxon>Antrihabitans</taxon>
    </lineage>
</organism>
<feature type="region of interest" description="Disordered" evidence="1">
    <location>
        <begin position="267"/>
        <end position="290"/>
    </location>
</feature>
<gene>
    <name evidence="2" type="ORF">FGL95_16580</name>
</gene>
<reference evidence="2 3" key="1">
    <citation type="submission" date="2019-05" db="EMBL/GenBank/DDBJ databases">
        <authorList>
            <person name="Lee S.D."/>
        </authorList>
    </citation>
    <scope>NUCLEOTIDE SEQUENCE [LARGE SCALE GENOMIC DNA]</scope>
    <source>
        <strain evidence="2 3">YC2-7</strain>
    </source>
</reference>
<reference evidence="2 3" key="2">
    <citation type="submission" date="2020-06" db="EMBL/GenBank/DDBJ databases">
        <title>Antribacter stalactiti gen. nov., sp. nov., a new member of the family Nacardiaceae isolated from a cave.</title>
        <authorList>
            <person name="Kim I.S."/>
        </authorList>
    </citation>
    <scope>NUCLEOTIDE SEQUENCE [LARGE SCALE GENOMIC DNA]</scope>
    <source>
        <strain evidence="2 3">YC2-7</strain>
    </source>
</reference>
<evidence type="ECO:0008006" key="4">
    <source>
        <dbReference type="Google" id="ProtNLM"/>
    </source>
</evidence>
<dbReference type="AlphaFoldDB" id="A0A848KCT0"/>
<keyword evidence="3" id="KW-1185">Reference proteome</keyword>
<dbReference type="RefSeq" id="WP_169588780.1">
    <property type="nucleotide sequence ID" value="NZ_VCQU01000005.1"/>
</dbReference>
<name>A0A848KCT0_9NOCA</name>
<dbReference type="Proteomes" id="UP000535543">
    <property type="component" value="Unassembled WGS sequence"/>
</dbReference>
<dbReference type="Gene3D" id="2.60.120.200">
    <property type="match status" value="1"/>
</dbReference>